<feature type="transmembrane region" description="Helical" evidence="6">
    <location>
        <begin position="248"/>
        <end position="269"/>
    </location>
</feature>
<feature type="transmembrane region" description="Helical" evidence="6">
    <location>
        <begin position="275"/>
        <end position="294"/>
    </location>
</feature>
<evidence type="ECO:0000256" key="6">
    <source>
        <dbReference type="SAM" id="Phobius"/>
    </source>
</evidence>
<keyword evidence="8" id="KW-1185">Reference proteome</keyword>
<dbReference type="InterPro" id="IPR051679">
    <property type="entry name" value="DASS-Related_Transporters"/>
</dbReference>
<feature type="transmembrane region" description="Helical" evidence="6">
    <location>
        <begin position="406"/>
        <end position="423"/>
    </location>
</feature>
<feature type="transmembrane region" description="Helical" evidence="6">
    <location>
        <begin position="435"/>
        <end position="455"/>
    </location>
</feature>
<evidence type="ECO:0000313" key="8">
    <source>
        <dbReference type="Proteomes" id="UP001165366"/>
    </source>
</evidence>
<evidence type="ECO:0000256" key="3">
    <source>
        <dbReference type="ARBA" id="ARBA00022692"/>
    </source>
</evidence>
<dbReference type="PANTHER" id="PTHR43652">
    <property type="entry name" value="BASIC AMINO ACID ANTIPORTER YFCC-RELATED"/>
    <property type="match status" value="1"/>
</dbReference>
<name>A0ABS9KBB5_9BACT</name>
<evidence type="ECO:0000256" key="4">
    <source>
        <dbReference type="ARBA" id="ARBA00022989"/>
    </source>
</evidence>
<evidence type="ECO:0000313" key="7">
    <source>
        <dbReference type="EMBL" id="MCG2588120.1"/>
    </source>
</evidence>
<gene>
    <name evidence="7" type="ORF">L6773_06055</name>
</gene>
<evidence type="ECO:0000256" key="5">
    <source>
        <dbReference type="ARBA" id="ARBA00023136"/>
    </source>
</evidence>
<reference evidence="7" key="1">
    <citation type="submission" date="2022-01" db="EMBL/GenBank/DDBJ databases">
        <authorList>
            <person name="Wang Y."/>
        </authorList>
    </citation>
    <scope>NUCLEOTIDE SEQUENCE</scope>
    <source>
        <strain evidence="7">WB101</strain>
    </source>
</reference>
<comment type="subcellular location">
    <subcellularLocation>
        <location evidence="1">Cell membrane</location>
        <topology evidence="1">Multi-pass membrane protein</topology>
    </subcellularLocation>
</comment>
<feature type="transmembrane region" description="Helical" evidence="6">
    <location>
        <begin position="161"/>
        <end position="181"/>
    </location>
</feature>
<organism evidence="7 8">
    <name type="scientific">Rhodohalobacter sulfatireducens</name>
    <dbReference type="NCBI Taxonomy" id="2911366"/>
    <lineage>
        <taxon>Bacteria</taxon>
        <taxon>Pseudomonadati</taxon>
        <taxon>Balneolota</taxon>
        <taxon>Balneolia</taxon>
        <taxon>Balneolales</taxon>
        <taxon>Balneolaceae</taxon>
        <taxon>Rhodohalobacter</taxon>
    </lineage>
</organism>
<accession>A0ABS9KBB5</accession>
<sequence>MKIKVPHTLALLFLLMVAALILTWIVPSGEFETTVNEAGREVVVPGSFETIPEKEYLSVTALFTAIPRAFADAQGIIFFVLIIGGSLAVIRETGAIDALLGKILNSYGNQPGPLLFLMMMAFAVASATLGMAEEYIPFAIILVSLCIALNLDAITAIGTMVVGYGIGYGVAILNPFTLLIAQDIAELQPASGMWYRLILAVPLLAVGFHHVWSYAKRVKNDPESSLMKDIEQDEHETIEYPHMDLKKIIVLGMTLIALIFLIVGIWQWHWYIIELGAIFFALAILAGLFGGLGVNNTASTFSKGAAELTGTALLIGFARCIALLMEDGEILHTVVNGLATPLSYAGSEIAGVGMLGVQSILNFFIPSGSGQAFVTMPLMAPIGDIVGVSRQVAVLCFQLGDGLMNMIVPTNAVLMGILGLANIPYERWFKFIYPLIIKLLMICAIAIAVAVWIGYS</sequence>
<protein>
    <submittedName>
        <fullName evidence="7">TIGR00366 family protein</fullName>
    </submittedName>
</protein>
<feature type="transmembrane region" description="Helical" evidence="6">
    <location>
        <begin position="135"/>
        <end position="154"/>
    </location>
</feature>
<keyword evidence="2" id="KW-1003">Cell membrane</keyword>
<dbReference type="Proteomes" id="UP001165366">
    <property type="component" value="Unassembled WGS sequence"/>
</dbReference>
<evidence type="ECO:0000256" key="2">
    <source>
        <dbReference type="ARBA" id="ARBA00022475"/>
    </source>
</evidence>
<feature type="transmembrane region" description="Helical" evidence="6">
    <location>
        <begin position="7"/>
        <end position="26"/>
    </location>
</feature>
<proteinExistence type="predicted"/>
<dbReference type="InterPro" id="IPR018385">
    <property type="entry name" value="C4_dicarb_anaerob_car-like"/>
</dbReference>
<feature type="transmembrane region" description="Helical" evidence="6">
    <location>
        <begin position="73"/>
        <end position="90"/>
    </location>
</feature>
<keyword evidence="3 6" id="KW-0812">Transmembrane</keyword>
<keyword evidence="4 6" id="KW-1133">Transmembrane helix</keyword>
<feature type="transmembrane region" description="Helical" evidence="6">
    <location>
        <begin position="111"/>
        <end position="129"/>
    </location>
</feature>
<dbReference type="Pfam" id="PF03606">
    <property type="entry name" value="DcuC"/>
    <property type="match status" value="1"/>
</dbReference>
<reference evidence="7" key="2">
    <citation type="submission" date="2024-05" db="EMBL/GenBank/DDBJ databases">
        <title>Rhodohalobacter halophilus gen. nov., sp. nov., a moderately halophilic member of the family Balneolaceae.</title>
        <authorList>
            <person name="Xia J."/>
        </authorList>
    </citation>
    <scope>NUCLEOTIDE SEQUENCE</scope>
    <source>
        <strain evidence="7">WB101</strain>
    </source>
</reference>
<feature type="transmembrane region" description="Helical" evidence="6">
    <location>
        <begin position="193"/>
        <end position="212"/>
    </location>
</feature>
<dbReference type="RefSeq" id="WP_237852964.1">
    <property type="nucleotide sequence ID" value="NZ_JAKLWS010000005.1"/>
</dbReference>
<keyword evidence="5 6" id="KW-0472">Membrane</keyword>
<dbReference type="EMBL" id="JAKLWS010000005">
    <property type="protein sequence ID" value="MCG2588120.1"/>
    <property type="molecule type" value="Genomic_DNA"/>
</dbReference>
<dbReference type="PANTHER" id="PTHR43652:SF2">
    <property type="entry name" value="BASIC AMINO ACID ANTIPORTER YFCC-RELATED"/>
    <property type="match status" value="1"/>
</dbReference>
<comment type="caution">
    <text evidence="7">The sequence shown here is derived from an EMBL/GenBank/DDBJ whole genome shotgun (WGS) entry which is preliminary data.</text>
</comment>
<evidence type="ECO:0000256" key="1">
    <source>
        <dbReference type="ARBA" id="ARBA00004651"/>
    </source>
</evidence>